<evidence type="ECO:0000256" key="1">
    <source>
        <dbReference type="ARBA" id="ARBA00004651"/>
    </source>
</evidence>
<keyword evidence="3 7" id="KW-0812">Transmembrane</keyword>
<organism evidence="10 11">
    <name type="scientific">Synechococcus elongatus PCC 11801</name>
    <dbReference type="NCBI Taxonomy" id="2219813"/>
    <lineage>
        <taxon>Bacteria</taxon>
        <taxon>Bacillati</taxon>
        <taxon>Cyanobacteriota</taxon>
        <taxon>Cyanophyceae</taxon>
        <taxon>Synechococcales</taxon>
        <taxon>Synechococcaceae</taxon>
        <taxon>Synechococcus</taxon>
    </lineage>
</organism>
<evidence type="ECO:0000313" key="10">
    <source>
        <dbReference type="EMBL" id="AZB71768.1"/>
    </source>
</evidence>
<gene>
    <name evidence="10" type="ORF">DOP62_02650</name>
</gene>
<dbReference type="InterPro" id="IPR025857">
    <property type="entry name" value="MacB_PCD"/>
</dbReference>
<dbReference type="EMBL" id="CP030139">
    <property type="protein sequence ID" value="AZB71768.1"/>
    <property type="molecule type" value="Genomic_DNA"/>
</dbReference>
<keyword evidence="2" id="KW-1003">Cell membrane</keyword>
<feature type="transmembrane region" description="Helical" evidence="7">
    <location>
        <begin position="283"/>
        <end position="308"/>
    </location>
</feature>
<evidence type="ECO:0000256" key="2">
    <source>
        <dbReference type="ARBA" id="ARBA00022475"/>
    </source>
</evidence>
<sequence length="407" mass="42789">MSVDWSESLSMAVQTLRANRLRSALTMLGIIIGNASVITMVGVGQGAQRLASEQFESLGPNVLFIVPGNQDTRRGGLDVPKTLVLADAEAIASQVPTAGEVAPQVSTRQLVTYQGETSTTQILGVTPNFLTVRSFAIDRGRFFTDLDLSRAEQVAVLGSDLATKLFGVQNPLGASIRIKGVSFRVIGVMEPKGSFLGNNQDDAVFLPLTTVSSRILGTTSPYGVEVSFISVAAKDADSIDAAQFQITNLLRQRHRIIREDDFEVRSQKDVLTIVGTVTNGLTLMLSAIAGISLLVGGIGIMNIMLVSVSERTQEIGLRKAIGATQQDILHQFVIEAIILALVGGAVGTGLGITGVTAIALLTPLKASVSPVAIAITVTLSSGIGLFFGVVPARQAARLDPIVALRSA</sequence>
<dbReference type="InterPro" id="IPR003838">
    <property type="entry name" value="ABC3_permease_C"/>
</dbReference>
<dbReference type="Pfam" id="PF02687">
    <property type="entry name" value="FtsX"/>
    <property type="match status" value="1"/>
</dbReference>
<keyword evidence="4 7" id="KW-1133">Transmembrane helix</keyword>
<feature type="domain" description="ABC3 transporter permease C-terminal" evidence="8">
    <location>
        <begin position="287"/>
        <end position="400"/>
    </location>
</feature>
<evidence type="ECO:0000256" key="5">
    <source>
        <dbReference type="ARBA" id="ARBA00023136"/>
    </source>
</evidence>
<protein>
    <submittedName>
        <fullName evidence="10">ABC transporter permease</fullName>
    </submittedName>
</protein>
<evidence type="ECO:0000256" key="7">
    <source>
        <dbReference type="SAM" id="Phobius"/>
    </source>
</evidence>
<dbReference type="InterPro" id="IPR050250">
    <property type="entry name" value="Macrolide_Exporter_MacB"/>
</dbReference>
<dbReference type="Pfam" id="PF12704">
    <property type="entry name" value="MacB_PCD"/>
    <property type="match status" value="1"/>
</dbReference>
<feature type="domain" description="MacB-like periplasmic core" evidence="9">
    <location>
        <begin position="23"/>
        <end position="248"/>
    </location>
</feature>
<dbReference type="PANTHER" id="PTHR30572">
    <property type="entry name" value="MEMBRANE COMPONENT OF TRANSPORTER-RELATED"/>
    <property type="match status" value="1"/>
</dbReference>
<accession>A0AAN1QMD6</accession>
<feature type="transmembrane region" description="Helical" evidence="7">
    <location>
        <begin position="21"/>
        <end position="43"/>
    </location>
</feature>
<dbReference type="GO" id="GO:0022857">
    <property type="term" value="F:transmembrane transporter activity"/>
    <property type="evidence" value="ECO:0007669"/>
    <property type="project" value="TreeGrafter"/>
</dbReference>
<keyword evidence="5 7" id="KW-0472">Membrane</keyword>
<dbReference type="AlphaFoldDB" id="A0AAN1QMD6"/>
<dbReference type="RefSeq" id="WP_208675355.1">
    <property type="nucleotide sequence ID" value="NZ_CP030139.2"/>
</dbReference>
<comment type="subcellular location">
    <subcellularLocation>
        <location evidence="1">Cell membrane</location>
        <topology evidence="1">Multi-pass membrane protein</topology>
    </subcellularLocation>
</comment>
<evidence type="ECO:0000259" key="8">
    <source>
        <dbReference type="Pfam" id="PF02687"/>
    </source>
</evidence>
<reference evidence="10 11" key="1">
    <citation type="journal article" date="2018" name="Sci. Rep.">
        <title>Genome Features and Biochemical Characteristics of a Robust, Fast Growing and Naturally Transformable Cyanobacterium Synechococcus elongatus PCC 11801 Isolated from India.</title>
        <authorList>
            <person name="Jaiswal D."/>
            <person name="Sengupta A."/>
            <person name="Sohoni S."/>
            <person name="Sengupta S."/>
            <person name="Phadnavis A.G."/>
            <person name="Pakrasi H.B."/>
            <person name="Wangikar P.P."/>
        </authorList>
    </citation>
    <scope>NUCLEOTIDE SEQUENCE [LARGE SCALE GENOMIC DNA]</scope>
    <source>
        <strain evidence="10 11">PCC 11801</strain>
    </source>
</reference>
<name>A0AAN1QMD6_SYNEL</name>
<feature type="transmembrane region" description="Helical" evidence="7">
    <location>
        <begin position="367"/>
        <end position="390"/>
    </location>
</feature>
<dbReference type="GO" id="GO:0005886">
    <property type="term" value="C:plasma membrane"/>
    <property type="evidence" value="ECO:0007669"/>
    <property type="project" value="UniProtKB-SubCell"/>
</dbReference>
<dbReference type="PANTHER" id="PTHR30572:SF4">
    <property type="entry name" value="ABC TRANSPORTER PERMEASE YTRF"/>
    <property type="match status" value="1"/>
</dbReference>
<feature type="transmembrane region" description="Helical" evidence="7">
    <location>
        <begin position="328"/>
        <end position="361"/>
    </location>
</feature>
<proteinExistence type="inferred from homology"/>
<evidence type="ECO:0000256" key="4">
    <source>
        <dbReference type="ARBA" id="ARBA00022989"/>
    </source>
</evidence>
<comment type="similarity">
    <text evidence="6">Belongs to the ABC-4 integral membrane protein family.</text>
</comment>
<evidence type="ECO:0000313" key="11">
    <source>
        <dbReference type="Proteomes" id="UP000267249"/>
    </source>
</evidence>
<evidence type="ECO:0000259" key="9">
    <source>
        <dbReference type="Pfam" id="PF12704"/>
    </source>
</evidence>
<evidence type="ECO:0000256" key="3">
    <source>
        <dbReference type="ARBA" id="ARBA00022692"/>
    </source>
</evidence>
<dbReference type="Proteomes" id="UP000267249">
    <property type="component" value="Chromosome"/>
</dbReference>
<evidence type="ECO:0000256" key="6">
    <source>
        <dbReference type="ARBA" id="ARBA00038076"/>
    </source>
</evidence>